<accession>A0A0F9B190</accession>
<dbReference type="SUPFAM" id="SSF52540">
    <property type="entry name" value="P-loop containing nucleoside triphosphate hydrolases"/>
    <property type="match status" value="1"/>
</dbReference>
<sequence>MTRSSSTITGIDLGTLDLTPRKLSEAPPYKPRSFLLYGFAGVGKTLSAETWPEEMKIGIIDHDVGVEVLGNNPRIEVWDCPSDPYNIPSESYIKTNTILDELISGKQQVDVLYMDSATTLQDIFMSQVIYKNKYSGRLPDGDMYRLMQKEVNNFIAKGLAAAEYLVWTAHVKEMRDVVGATHYAPAFSGQQAMNIMCHFGEFYHCDVVGSGEERSWLWRTQPDKLYIARSRIRGLPLYVEPNFESLITTQWWEGEHKSLEVGKKKGTTTKKEDK</sequence>
<evidence type="ECO:0008006" key="2">
    <source>
        <dbReference type="Google" id="ProtNLM"/>
    </source>
</evidence>
<dbReference type="Pfam" id="PF13479">
    <property type="entry name" value="AAA_24"/>
    <property type="match status" value="1"/>
</dbReference>
<protein>
    <recommendedName>
        <fullName evidence="2">Phage nucleotide-binding protein</fullName>
    </recommendedName>
</protein>
<dbReference type="InterPro" id="IPR027417">
    <property type="entry name" value="P-loop_NTPase"/>
</dbReference>
<organism evidence="1">
    <name type="scientific">marine sediment metagenome</name>
    <dbReference type="NCBI Taxonomy" id="412755"/>
    <lineage>
        <taxon>unclassified sequences</taxon>
        <taxon>metagenomes</taxon>
        <taxon>ecological metagenomes</taxon>
    </lineage>
</organism>
<comment type="caution">
    <text evidence="1">The sequence shown here is derived from an EMBL/GenBank/DDBJ whole genome shotgun (WGS) entry which is preliminary data.</text>
</comment>
<name>A0A0F9B190_9ZZZZ</name>
<reference evidence="1" key="1">
    <citation type="journal article" date="2015" name="Nature">
        <title>Complex archaea that bridge the gap between prokaryotes and eukaryotes.</title>
        <authorList>
            <person name="Spang A."/>
            <person name="Saw J.H."/>
            <person name="Jorgensen S.L."/>
            <person name="Zaremba-Niedzwiedzka K."/>
            <person name="Martijn J."/>
            <person name="Lind A.E."/>
            <person name="van Eijk R."/>
            <person name="Schleper C."/>
            <person name="Guy L."/>
            <person name="Ettema T.J."/>
        </authorList>
    </citation>
    <scope>NUCLEOTIDE SEQUENCE</scope>
</reference>
<gene>
    <name evidence="1" type="ORF">LCGC14_2505920</name>
</gene>
<dbReference type="EMBL" id="LAZR01040076">
    <property type="protein sequence ID" value="KKL15405.1"/>
    <property type="molecule type" value="Genomic_DNA"/>
</dbReference>
<proteinExistence type="predicted"/>
<evidence type="ECO:0000313" key="1">
    <source>
        <dbReference type="EMBL" id="KKL15405.1"/>
    </source>
</evidence>
<dbReference type="AlphaFoldDB" id="A0A0F9B190"/>